<evidence type="ECO:0000313" key="2">
    <source>
        <dbReference type="Proteomes" id="UP000318419"/>
    </source>
</evidence>
<accession>A0A4Y6EWE3</accession>
<name>A0A4Y6EWE3_9CAUD</name>
<dbReference type="InterPro" id="IPR058154">
    <property type="entry name" value="Bxb1_TTP-like"/>
</dbReference>
<proteinExistence type="predicted"/>
<dbReference type="RefSeq" id="YP_010754801.1">
    <property type="nucleotide sequence ID" value="NC_073464.1"/>
</dbReference>
<reference evidence="1 2" key="1">
    <citation type="submission" date="2019-05" db="EMBL/GenBank/DDBJ databases">
        <authorList>
            <person name="Kim R."/>
            <person name="Haleblian K.L."/>
            <person name="Torres C.-L.T."/>
            <person name="Chong M.Y."/>
            <person name="Duong K."/>
            <person name="Lee C."/>
            <person name="Lai L.T."/>
            <person name="Ballew A.S."/>
            <person name="Ly A.M."/>
            <person name="Wu S."/>
            <person name="Ngo R.T."/>
            <person name="Freise A.C."/>
            <person name="Reddi K."/>
            <person name="Moberg-Parker J."/>
            <person name="Garlena R.A."/>
            <person name="Russell D.A."/>
            <person name="Pope W.H."/>
            <person name="Jacobs-Sera D."/>
            <person name="Hatfull G.F."/>
        </authorList>
    </citation>
    <scope>NUCLEOTIDE SEQUENCE [LARGE SCALE GENOMIC DNA]</scope>
</reference>
<dbReference type="Proteomes" id="UP000318419">
    <property type="component" value="Genome"/>
</dbReference>
<dbReference type="GeneID" id="80019402"/>
<dbReference type="KEGG" id="vg:80019402"/>
<keyword evidence="2" id="KW-1185">Reference proteome</keyword>
<evidence type="ECO:0000313" key="1">
    <source>
        <dbReference type="EMBL" id="QDF19744.1"/>
    </source>
</evidence>
<sequence>MGDVKNVYAAEPTAAGCIFAAPLGTAGPAMPNPFAALDAAFVDLGDVGEDGFNEVTERNIDRKRNFGGRVVKVLQTEYGKRIELVFLESLSANVLKAIHGDSNVTVVAANSSHGEIVETRKNASRLPHMSWVIDTIDSSLGTSGNPARFRDYIPDGQIVETGDVKKVHTDTIEYPVTIEAFEDENGEHMYSWSDNGQKVTPAPSLRSNTTAYEVGDYVSLSGGAELKCTVAGTSGSSAPTAPGVGNQVIDGTVVWLQVG</sequence>
<dbReference type="EMBL" id="MK977707">
    <property type="protein sequence ID" value="QDF19744.1"/>
    <property type="molecule type" value="Genomic_DNA"/>
</dbReference>
<organism evidence="1 2">
    <name type="scientific">Mycobacterium phage LilSpotty</name>
    <dbReference type="NCBI Taxonomy" id="2588512"/>
    <lineage>
        <taxon>Viruses</taxon>
        <taxon>Duplodnaviria</taxon>
        <taxon>Heunggongvirae</taxon>
        <taxon>Uroviricota</taxon>
        <taxon>Caudoviricetes</taxon>
        <taxon>Lilspottyvirus</taxon>
        <taxon>Lilspottyvirus lilspotty</taxon>
    </lineage>
</organism>
<protein>
    <submittedName>
        <fullName evidence="1">Major tail protein</fullName>
    </submittedName>
</protein>
<gene>
    <name evidence="1" type="primary">12</name>
    <name evidence="1" type="ORF">SEA_LILSPOTTY_12</name>
</gene>
<dbReference type="Pfam" id="PF25681">
    <property type="entry name" value="Phage_TTP_17"/>
    <property type="match status" value="1"/>
</dbReference>